<organism evidence="8 9">
    <name type="scientific">Chroogloeocystis siderophila 5.2 s.c.1</name>
    <dbReference type="NCBI Taxonomy" id="247279"/>
    <lineage>
        <taxon>Bacteria</taxon>
        <taxon>Bacillati</taxon>
        <taxon>Cyanobacteriota</taxon>
        <taxon>Cyanophyceae</taxon>
        <taxon>Oscillatoriophycideae</taxon>
        <taxon>Chroococcales</taxon>
        <taxon>Chroococcaceae</taxon>
        <taxon>Chroogloeocystis</taxon>
    </lineage>
</organism>
<reference evidence="8 9" key="1">
    <citation type="submission" date="2016-11" db="EMBL/GenBank/DDBJ databases">
        <title>Draft Genome Sequences of Nine Cyanobacterial Strains from Diverse Habitats.</title>
        <authorList>
            <person name="Zhu T."/>
            <person name="Hou S."/>
            <person name="Lu X."/>
            <person name="Hess W.R."/>
        </authorList>
    </citation>
    <scope>NUCLEOTIDE SEQUENCE [LARGE SCALE GENOMIC DNA]</scope>
    <source>
        <strain evidence="8 9">5.2 s.c.1</strain>
    </source>
</reference>
<protein>
    <recommendedName>
        <fullName evidence="7">Globin domain-containing protein</fullName>
    </recommendedName>
</protein>
<dbReference type="STRING" id="247279.NIES1031_03480"/>
<evidence type="ECO:0000313" key="9">
    <source>
        <dbReference type="Proteomes" id="UP000185984"/>
    </source>
</evidence>
<dbReference type="PANTHER" id="PTHR43396">
    <property type="entry name" value="FLAVOHEMOPROTEIN"/>
    <property type="match status" value="1"/>
</dbReference>
<dbReference type="EMBL" id="MRCC01000003">
    <property type="protein sequence ID" value="OKH28323.1"/>
    <property type="molecule type" value="Genomic_DNA"/>
</dbReference>
<keyword evidence="6" id="KW-0812">Transmembrane</keyword>
<dbReference type="Pfam" id="PF00042">
    <property type="entry name" value="Globin"/>
    <property type="match status" value="1"/>
</dbReference>
<dbReference type="InterPro" id="IPR000971">
    <property type="entry name" value="Globin"/>
</dbReference>
<dbReference type="GO" id="GO:0019825">
    <property type="term" value="F:oxygen binding"/>
    <property type="evidence" value="ECO:0007669"/>
    <property type="project" value="InterPro"/>
</dbReference>
<evidence type="ECO:0000256" key="6">
    <source>
        <dbReference type="SAM" id="Phobius"/>
    </source>
</evidence>
<feature type="domain" description="Globin" evidence="7">
    <location>
        <begin position="1"/>
        <end position="134"/>
    </location>
</feature>
<dbReference type="GO" id="GO:0020037">
    <property type="term" value="F:heme binding"/>
    <property type="evidence" value="ECO:0007669"/>
    <property type="project" value="InterPro"/>
</dbReference>
<keyword evidence="9" id="KW-1185">Reference proteome</keyword>
<sequence>MALQVEVLEQSFERVKPYANEFAASFYNNLLTDYPQLQPLFAKTDMDQQHQKLIMSLILVVSNLRNPELLKITLQNLGARHVSYGTLQQHYPMVGAALLKTFESYLGKDWTPEVKQAWADAYGVLAEMMLEGAQSAEKSSMAPSPQLNTATVSTPGLISANFSPQQESPQSIQHSESNAAVMSTSVSRPSVNLKLILLIAIIAGLLGLGIFYYSRSQPDNSNIRSVTESAKIV</sequence>
<comment type="similarity">
    <text evidence="5">Belongs to the globin family.</text>
</comment>
<dbReference type="PANTHER" id="PTHR43396:SF3">
    <property type="entry name" value="FLAVOHEMOPROTEIN"/>
    <property type="match status" value="1"/>
</dbReference>
<evidence type="ECO:0000256" key="1">
    <source>
        <dbReference type="ARBA" id="ARBA00022617"/>
    </source>
</evidence>
<dbReference type="GO" id="GO:0071949">
    <property type="term" value="F:FAD binding"/>
    <property type="evidence" value="ECO:0007669"/>
    <property type="project" value="TreeGrafter"/>
</dbReference>
<evidence type="ECO:0000256" key="2">
    <source>
        <dbReference type="ARBA" id="ARBA00022621"/>
    </source>
</evidence>
<dbReference type="RefSeq" id="WP_073548133.1">
    <property type="nucleotide sequence ID" value="NZ_CAWMVK010000023.1"/>
</dbReference>
<accession>A0A1U7HXH4</accession>
<evidence type="ECO:0000256" key="4">
    <source>
        <dbReference type="ARBA" id="ARBA00023004"/>
    </source>
</evidence>
<evidence type="ECO:0000313" key="8">
    <source>
        <dbReference type="EMBL" id="OKH28323.1"/>
    </source>
</evidence>
<gene>
    <name evidence="8" type="ORF">NIES1031_03480</name>
</gene>
<dbReference type="Gene3D" id="1.10.490.10">
    <property type="entry name" value="Globins"/>
    <property type="match status" value="1"/>
</dbReference>
<name>A0A1U7HXH4_9CHRO</name>
<keyword evidence="3" id="KW-0479">Metal-binding</keyword>
<dbReference type="InterPro" id="IPR009050">
    <property type="entry name" value="Globin-like_sf"/>
</dbReference>
<dbReference type="GO" id="GO:0005344">
    <property type="term" value="F:oxygen carrier activity"/>
    <property type="evidence" value="ECO:0007669"/>
    <property type="project" value="UniProtKB-KW"/>
</dbReference>
<dbReference type="Proteomes" id="UP000185984">
    <property type="component" value="Unassembled WGS sequence"/>
</dbReference>
<dbReference type="AlphaFoldDB" id="A0A1U7HXH4"/>
<dbReference type="GO" id="GO:0046872">
    <property type="term" value="F:metal ion binding"/>
    <property type="evidence" value="ECO:0007669"/>
    <property type="project" value="UniProtKB-KW"/>
</dbReference>
<keyword evidence="6" id="KW-0472">Membrane</keyword>
<dbReference type="GO" id="GO:0008941">
    <property type="term" value="F:nitric oxide dioxygenase NAD(P)H activity"/>
    <property type="evidence" value="ECO:0007669"/>
    <property type="project" value="TreeGrafter"/>
</dbReference>
<keyword evidence="1 5" id="KW-0349">Heme</keyword>
<dbReference type="GO" id="GO:0046210">
    <property type="term" value="P:nitric oxide catabolic process"/>
    <property type="evidence" value="ECO:0007669"/>
    <property type="project" value="TreeGrafter"/>
</dbReference>
<dbReference type="OrthoDB" id="315417at2"/>
<proteinExistence type="inferred from homology"/>
<keyword evidence="5" id="KW-0813">Transport</keyword>
<evidence type="ECO:0000259" key="7">
    <source>
        <dbReference type="PROSITE" id="PS01033"/>
    </source>
</evidence>
<dbReference type="GO" id="GO:0071500">
    <property type="term" value="P:cellular response to nitrosative stress"/>
    <property type="evidence" value="ECO:0007669"/>
    <property type="project" value="TreeGrafter"/>
</dbReference>
<keyword evidence="4" id="KW-0408">Iron</keyword>
<dbReference type="SUPFAM" id="SSF46458">
    <property type="entry name" value="Globin-like"/>
    <property type="match status" value="1"/>
</dbReference>
<dbReference type="CDD" id="cd12131">
    <property type="entry name" value="HGbI-like"/>
    <property type="match status" value="1"/>
</dbReference>
<evidence type="ECO:0000256" key="5">
    <source>
        <dbReference type="RuleBase" id="RU000356"/>
    </source>
</evidence>
<dbReference type="InterPro" id="IPR012292">
    <property type="entry name" value="Globin/Proto"/>
</dbReference>
<evidence type="ECO:0000256" key="3">
    <source>
        <dbReference type="ARBA" id="ARBA00022723"/>
    </source>
</evidence>
<feature type="transmembrane region" description="Helical" evidence="6">
    <location>
        <begin position="195"/>
        <end position="214"/>
    </location>
</feature>
<keyword evidence="6" id="KW-1133">Transmembrane helix</keyword>
<keyword evidence="2 5" id="KW-0561">Oxygen transport</keyword>
<comment type="caution">
    <text evidence="8">The sequence shown here is derived from an EMBL/GenBank/DDBJ whole genome shotgun (WGS) entry which is preliminary data.</text>
</comment>
<dbReference type="PROSITE" id="PS01033">
    <property type="entry name" value="GLOBIN"/>
    <property type="match status" value="1"/>
</dbReference>